<protein>
    <submittedName>
        <fullName evidence="1">Uncharacterized protein</fullName>
    </submittedName>
</protein>
<evidence type="ECO:0000313" key="2">
    <source>
        <dbReference type="Proteomes" id="UP000663722"/>
    </source>
</evidence>
<keyword evidence="2" id="KW-1185">Reference proteome</keyword>
<dbReference type="KEGG" id="dmm:dnm_094640"/>
<organism evidence="1 2">
    <name type="scientific">Desulfonema magnum</name>
    <dbReference type="NCBI Taxonomy" id="45655"/>
    <lineage>
        <taxon>Bacteria</taxon>
        <taxon>Pseudomonadati</taxon>
        <taxon>Thermodesulfobacteriota</taxon>
        <taxon>Desulfobacteria</taxon>
        <taxon>Desulfobacterales</taxon>
        <taxon>Desulfococcaceae</taxon>
        <taxon>Desulfonema</taxon>
    </lineage>
</organism>
<sequence length="67" mass="7644">MGIRFHHSSGSDSDSLFQDSIKILPFSDHQYKNFPDYNGFRGGPTRPCKGGIFAGVPRLLHRNRFYV</sequence>
<evidence type="ECO:0000313" key="1">
    <source>
        <dbReference type="EMBL" id="QTA93363.1"/>
    </source>
</evidence>
<dbReference type="AlphaFoldDB" id="A0A975BXX9"/>
<dbReference type="Proteomes" id="UP000663722">
    <property type="component" value="Chromosome"/>
</dbReference>
<reference evidence="1" key="1">
    <citation type="journal article" date="2021" name="Microb. Physiol.">
        <title>Proteogenomic Insights into the Physiology of Marine, Sulfate-Reducing, Filamentous Desulfonema limicola and Desulfonema magnum.</title>
        <authorList>
            <person name="Schnaars V."/>
            <person name="Wohlbrand L."/>
            <person name="Scheve S."/>
            <person name="Hinrichs C."/>
            <person name="Reinhardt R."/>
            <person name="Rabus R."/>
        </authorList>
    </citation>
    <scope>NUCLEOTIDE SEQUENCE</scope>
    <source>
        <strain evidence="1">4be13</strain>
    </source>
</reference>
<gene>
    <name evidence="1" type="ORF">dnm_094640</name>
</gene>
<dbReference type="EMBL" id="CP061800">
    <property type="protein sequence ID" value="QTA93363.1"/>
    <property type="molecule type" value="Genomic_DNA"/>
</dbReference>
<accession>A0A975BXX9</accession>
<proteinExistence type="predicted"/>
<name>A0A975BXX9_9BACT</name>